<feature type="non-terminal residue" evidence="2">
    <location>
        <position position="1"/>
    </location>
</feature>
<dbReference type="Pfam" id="PF13565">
    <property type="entry name" value="HTH_32"/>
    <property type="match status" value="1"/>
</dbReference>
<name>A0ABW7A2G5_9HYPH</name>
<sequence>HRFNEQGPDGLRDIQSRGHPPRLTGEQLAELAQIVEAGPDREKDGVVRWRRIDLKKIVLERFGVDYHERTVS</sequence>
<comment type="caution">
    <text evidence="2">The sequence shown here is derived from an EMBL/GenBank/DDBJ whole genome shotgun (WGS) entry which is preliminary data.</text>
</comment>
<organism evidence="2 3">
    <name type="scientific">Xanthobacter oligotrophicus</name>
    <dbReference type="NCBI Taxonomy" id="2607286"/>
    <lineage>
        <taxon>Bacteria</taxon>
        <taxon>Pseudomonadati</taxon>
        <taxon>Pseudomonadota</taxon>
        <taxon>Alphaproteobacteria</taxon>
        <taxon>Hyphomicrobiales</taxon>
        <taxon>Xanthobacteraceae</taxon>
        <taxon>Xanthobacter</taxon>
    </lineage>
</organism>
<protein>
    <submittedName>
        <fullName evidence="2">Helix-turn-helix domain-containing protein</fullName>
    </submittedName>
</protein>
<evidence type="ECO:0000256" key="1">
    <source>
        <dbReference type="SAM" id="MobiDB-lite"/>
    </source>
</evidence>
<evidence type="ECO:0000313" key="2">
    <source>
        <dbReference type="EMBL" id="MFG1375240.1"/>
    </source>
</evidence>
<keyword evidence="3" id="KW-1185">Reference proteome</keyword>
<feature type="region of interest" description="Disordered" evidence="1">
    <location>
        <begin position="1"/>
        <end position="22"/>
    </location>
</feature>
<dbReference type="Proteomes" id="UP001604002">
    <property type="component" value="Unassembled WGS sequence"/>
</dbReference>
<gene>
    <name evidence="2" type="ORF">V5F32_24010</name>
</gene>
<dbReference type="EMBL" id="JBAFVH010000051">
    <property type="protein sequence ID" value="MFG1375240.1"/>
    <property type="molecule type" value="Genomic_DNA"/>
</dbReference>
<accession>A0ABW7A2G5</accession>
<dbReference type="InterPro" id="IPR009057">
    <property type="entry name" value="Homeodomain-like_sf"/>
</dbReference>
<feature type="non-terminal residue" evidence="2">
    <location>
        <position position="72"/>
    </location>
</feature>
<evidence type="ECO:0000313" key="3">
    <source>
        <dbReference type="Proteomes" id="UP001604002"/>
    </source>
</evidence>
<reference evidence="2 3" key="1">
    <citation type="submission" date="2024-02" db="EMBL/GenBank/DDBJ databases">
        <title>Expansion and revision of Xanthobacter and proposal of Roseixanthobacter gen. nov.</title>
        <authorList>
            <person name="Soltysiak M.P.M."/>
            <person name="Jalihal A."/>
            <person name="Ory A."/>
            <person name="Chrisophersen C."/>
            <person name="Lee A.D."/>
            <person name="Boulton J."/>
            <person name="Springer M."/>
        </authorList>
    </citation>
    <scope>NUCLEOTIDE SEQUENCE [LARGE SCALE GENOMIC DNA]</scope>
    <source>
        <strain evidence="2 3">23A</strain>
    </source>
</reference>
<dbReference type="RefSeq" id="WP_393994753.1">
    <property type="nucleotide sequence ID" value="NZ_JBAFVH010000051.1"/>
</dbReference>
<dbReference type="SUPFAM" id="SSF46689">
    <property type="entry name" value="Homeodomain-like"/>
    <property type="match status" value="1"/>
</dbReference>
<proteinExistence type="predicted"/>